<reference evidence="4" key="1">
    <citation type="submission" date="2020-06" db="EMBL/GenBank/DDBJ databases">
        <authorList>
            <person name="Ji K."/>
            <person name="Li J."/>
        </authorList>
    </citation>
    <scope>NUCLEOTIDE SEQUENCE</scope>
    <source>
        <strain evidence="4">JKM2019</strain>
        <tissue evidence="4">Whole body</tissue>
    </source>
</reference>
<proteinExistence type="inferred from homology"/>
<keyword evidence="3" id="KW-0472">Membrane</keyword>
<dbReference type="PANTHER" id="PTHR43899:SF13">
    <property type="entry name" value="RH59310P"/>
    <property type="match status" value="1"/>
</dbReference>
<dbReference type="PRINTS" id="PR00081">
    <property type="entry name" value="GDHRDH"/>
</dbReference>
<dbReference type="PANTHER" id="PTHR43899">
    <property type="entry name" value="RH59310P"/>
    <property type="match status" value="1"/>
</dbReference>
<keyword evidence="2" id="KW-0560">Oxidoreductase</keyword>
<protein>
    <submittedName>
        <fullName evidence="4">Uncharacterized protein</fullName>
    </submittedName>
</protein>
<dbReference type="InterPro" id="IPR051019">
    <property type="entry name" value="VLCFA-Steroid_DH"/>
</dbReference>
<name>A0A9D4SJT7_DERFA</name>
<dbReference type="Gene3D" id="3.40.50.720">
    <property type="entry name" value="NAD(P)-binding Rossmann-like Domain"/>
    <property type="match status" value="1"/>
</dbReference>
<dbReference type="InterPro" id="IPR036291">
    <property type="entry name" value="NAD(P)-bd_dom_sf"/>
</dbReference>
<evidence type="ECO:0000256" key="2">
    <source>
        <dbReference type="ARBA" id="ARBA00023002"/>
    </source>
</evidence>
<dbReference type="GO" id="GO:0016491">
    <property type="term" value="F:oxidoreductase activity"/>
    <property type="evidence" value="ECO:0007669"/>
    <property type="project" value="UniProtKB-KW"/>
</dbReference>
<dbReference type="SUPFAM" id="SSF51735">
    <property type="entry name" value="NAD(P)-binding Rossmann-fold domains"/>
    <property type="match status" value="1"/>
</dbReference>
<evidence type="ECO:0000313" key="4">
    <source>
        <dbReference type="EMBL" id="KAH7644378.1"/>
    </source>
</evidence>
<keyword evidence="3" id="KW-0812">Transmembrane</keyword>
<accession>A0A9D4SJT7</accession>
<dbReference type="Pfam" id="PF00106">
    <property type="entry name" value="adh_short"/>
    <property type="match status" value="1"/>
</dbReference>
<dbReference type="InterPro" id="IPR002347">
    <property type="entry name" value="SDR_fam"/>
</dbReference>
<dbReference type="EMBL" id="SDOV01000002">
    <property type="protein sequence ID" value="KAH7644378.1"/>
    <property type="molecule type" value="Genomic_DNA"/>
</dbReference>
<evidence type="ECO:0000256" key="3">
    <source>
        <dbReference type="SAM" id="Phobius"/>
    </source>
</evidence>
<organism evidence="4">
    <name type="scientific">Dermatophagoides farinae</name>
    <name type="common">American house dust mite</name>
    <dbReference type="NCBI Taxonomy" id="6954"/>
    <lineage>
        <taxon>Eukaryota</taxon>
        <taxon>Metazoa</taxon>
        <taxon>Ecdysozoa</taxon>
        <taxon>Arthropoda</taxon>
        <taxon>Chelicerata</taxon>
        <taxon>Arachnida</taxon>
        <taxon>Acari</taxon>
        <taxon>Acariformes</taxon>
        <taxon>Sarcoptiformes</taxon>
        <taxon>Astigmata</taxon>
        <taxon>Psoroptidia</taxon>
        <taxon>Analgoidea</taxon>
        <taxon>Pyroglyphidae</taxon>
        <taxon>Dermatophagoidinae</taxon>
        <taxon>Dermatophagoides</taxon>
    </lineage>
</organism>
<reference evidence="4" key="2">
    <citation type="journal article" date="2021" name="World Allergy Organ. J.">
        <title>Chromosome-level assembly of Dermatophagoides farinae genome and transcriptome reveals two novel allergens Der f 37 and Der f 39.</title>
        <authorList>
            <person name="Chen J."/>
            <person name="Cai Z."/>
            <person name="Fan D."/>
            <person name="Hu J."/>
            <person name="Hou Y."/>
            <person name="He Y."/>
            <person name="Zhang Z."/>
            <person name="Zhao Z."/>
            <person name="Gao P."/>
            <person name="Hu W."/>
            <person name="Sun J."/>
            <person name="Li J."/>
            <person name="Ji K."/>
        </authorList>
    </citation>
    <scope>NUCLEOTIDE SEQUENCE</scope>
    <source>
        <strain evidence="4">JKM2019</strain>
    </source>
</reference>
<keyword evidence="3" id="KW-1133">Transmembrane helix</keyword>
<feature type="transmembrane region" description="Helical" evidence="3">
    <location>
        <begin position="6"/>
        <end position="31"/>
    </location>
</feature>
<dbReference type="AlphaFoldDB" id="A0A9D4SJT7"/>
<comment type="caution">
    <text evidence="4">The sequence shown here is derived from an EMBL/GenBank/DDBJ whole genome shotgun (WGS) entry which is preliminary data.</text>
</comment>
<dbReference type="Proteomes" id="UP000828236">
    <property type="component" value="Unassembled WGS sequence"/>
</dbReference>
<gene>
    <name evidence="4" type="ORF">HUG17_6740</name>
</gene>
<sequence>MYVSMIFLSITIGTTIAIIILRTTMIIWNYWNRKQFKWETNNGRYWALITGQIVDGGVGYEFARQLALKGYNLMIISGDPAAQLQEKKQLIQRECPFVQIRIMIVDFRRSNIWDNIRKFINIDTNNVFILVNNCNNFPDNVDEFEDDDNGTSTTTTTTTYHRDLINANIMSTIRMTELVLPSMVMNRNGLIINITSITSLHNGPAISYGSTKFEKFKYFQSFIAYYSRGLHQECLANNVLIYTLTPGSMSTSLMEMKPILMLPSARRYVQGALCTINWDTTENFGYLPRFLTATILYCIETLSEWQRKCRRLTRKS</sequence>
<comment type="similarity">
    <text evidence="1">Belongs to the short-chain dehydrogenases/reductases (SDR) family.</text>
</comment>
<dbReference type="OrthoDB" id="5545019at2759"/>
<evidence type="ECO:0000256" key="1">
    <source>
        <dbReference type="ARBA" id="ARBA00006484"/>
    </source>
</evidence>